<dbReference type="InterPro" id="IPR033856">
    <property type="entry name" value="Trp_halogen"/>
</dbReference>
<accession>A0A6J7WI22</accession>
<dbReference type="Gene3D" id="3.50.50.60">
    <property type="entry name" value="FAD/NAD(P)-binding domain"/>
    <property type="match status" value="1"/>
</dbReference>
<sequence>MNSNSKIVVLGGGTAGWLTALFVRRNWPQVDVVVIEDPNRPPIIAGESGNTTFVSLLKHLKINIDDFIRQVNAIPKLGGKFTDWNGVGTEFIHTLQTDYAPYLNGWTDYFAENRDELTVGTLMTLMNAENAKEKYLRTIIGNNIPSARAYFANYFIEENKVPFGATADIPCIPMWHFESRGAAAYFKKIGLERGITLLEGEFQQAIQGPNGDVTSITLTNGRVAEGDWFFDCSGFARLLLGKTLEEPIVDYTNYFPARAVVAWWDETCPCVTTNATAMKYGWSWNINIRNRSGNGYIYDPDHITLNQAVEEAQIRFNKKIEPIANFQFTPGMMRNAWKKNVIAIGLSSGFLEPLEANGVAVIVESLFGIQDYWSPFETVYPAETINRFNDRIWYITEDIRDFLALHYRGQRRDTDFWKSHAYDEWRIPPSLTEKLNNWSEYFHQEKPEPYCHGYSAGAWLMVLQGLEVFDHSKLAKINEKFLPVGKKILNINEEKYKALVEPFWTIDEWLKRTA</sequence>
<dbReference type="InterPro" id="IPR050816">
    <property type="entry name" value="Flavin-dep_Halogenase_NPB"/>
</dbReference>
<evidence type="ECO:0000313" key="2">
    <source>
        <dbReference type="EMBL" id="CAB5209247.1"/>
    </source>
</evidence>
<dbReference type="InterPro" id="IPR006905">
    <property type="entry name" value="Flavin_halogenase"/>
</dbReference>
<dbReference type="SUPFAM" id="SSF51905">
    <property type="entry name" value="FAD/NAD(P)-binding domain"/>
    <property type="match status" value="1"/>
</dbReference>
<dbReference type="EMBL" id="LR798231">
    <property type="protein sequence ID" value="CAB5209247.1"/>
    <property type="molecule type" value="Genomic_DNA"/>
</dbReference>
<dbReference type="EMBL" id="LR796187">
    <property type="protein sequence ID" value="CAB4125855.1"/>
    <property type="molecule type" value="Genomic_DNA"/>
</dbReference>
<dbReference type="InterPro" id="IPR036188">
    <property type="entry name" value="FAD/NAD-bd_sf"/>
</dbReference>
<gene>
    <name evidence="2" type="ORF">UFOVP181_383</name>
    <name evidence="1" type="ORF">UFOVP57_256</name>
</gene>
<dbReference type="PANTHER" id="PTHR43747">
    <property type="entry name" value="FAD-BINDING PROTEIN"/>
    <property type="match status" value="1"/>
</dbReference>
<dbReference type="PANTHER" id="PTHR43747:SF4">
    <property type="entry name" value="FLAVIN-DEPENDENT TRYPTOPHAN HALOGENASE"/>
    <property type="match status" value="1"/>
</dbReference>
<reference evidence="2" key="1">
    <citation type="submission" date="2020-05" db="EMBL/GenBank/DDBJ databases">
        <authorList>
            <person name="Chiriac C."/>
            <person name="Salcher M."/>
            <person name="Ghai R."/>
            <person name="Kavagutti S V."/>
        </authorList>
    </citation>
    <scope>NUCLEOTIDE SEQUENCE</scope>
</reference>
<proteinExistence type="predicted"/>
<dbReference type="GO" id="GO:0004497">
    <property type="term" value="F:monooxygenase activity"/>
    <property type="evidence" value="ECO:0007669"/>
    <property type="project" value="InterPro"/>
</dbReference>
<name>A0A6J7WI22_9CAUD</name>
<protein>
    <submittedName>
        <fullName evidence="2">Flavin-dependent halogenase</fullName>
    </submittedName>
</protein>
<evidence type="ECO:0000313" key="1">
    <source>
        <dbReference type="EMBL" id="CAB4125855.1"/>
    </source>
</evidence>
<dbReference type="Pfam" id="PF04820">
    <property type="entry name" value="Trp_halogenase"/>
    <property type="match status" value="1"/>
</dbReference>
<organism evidence="2">
    <name type="scientific">uncultured Caudovirales phage</name>
    <dbReference type="NCBI Taxonomy" id="2100421"/>
    <lineage>
        <taxon>Viruses</taxon>
        <taxon>Duplodnaviria</taxon>
        <taxon>Heunggongvirae</taxon>
        <taxon>Uroviricota</taxon>
        <taxon>Caudoviricetes</taxon>
        <taxon>Peduoviridae</taxon>
        <taxon>Maltschvirus</taxon>
        <taxon>Maltschvirus maltsch</taxon>
    </lineage>
</organism>
<dbReference type="PIRSF" id="PIRSF011396">
    <property type="entry name" value="Trp_halogenase"/>
    <property type="match status" value="1"/>
</dbReference>